<dbReference type="Proteomes" id="UP000324194">
    <property type="component" value="Chromosome 1"/>
</dbReference>
<dbReference type="AlphaFoldDB" id="A0A5E4PG74"/>
<organism evidence="2 3">
    <name type="scientific">Aquicella siphonis</name>
    <dbReference type="NCBI Taxonomy" id="254247"/>
    <lineage>
        <taxon>Bacteria</taxon>
        <taxon>Pseudomonadati</taxon>
        <taxon>Pseudomonadota</taxon>
        <taxon>Gammaproteobacteria</taxon>
        <taxon>Legionellales</taxon>
        <taxon>Coxiellaceae</taxon>
        <taxon>Aquicella</taxon>
    </lineage>
</organism>
<dbReference type="RefSeq" id="WP_172622733.1">
    <property type="nucleotide sequence ID" value="NZ_LR699119.1"/>
</dbReference>
<keyword evidence="3" id="KW-1185">Reference proteome</keyword>
<feature type="transmembrane region" description="Helical" evidence="1">
    <location>
        <begin position="28"/>
        <end position="49"/>
    </location>
</feature>
<reference evidence="2 3" key="1">
    <citation type="submission" date="2019-08" db="EMBL/GenBank/DDBJ databases">
        <authorList>
            <person name="Guy L."/>
        </authorList>
    </citation>
    <scope>NUCLEOTIDE SEQUENCE [LARGE SCALE GENOMIC DNA]</scope>
    <source>
        <strain evidence="2 3">SGT-108</strain>
    </source>
</reference>
<dbReference type="Pfam" id="PF19455">
    <property type="entry name" value="DUF5993"/>
    <property type="match status" value="1"/>
</dbReference>
<keyword evidence="1" id="KW-1133">Transmembrane helix</keyword>
<accession>A0A5E4PG74</accession>
<name>A0A5E4PG74_9COXI</name>
<evidence type="ECO:0000256" key="1">
    <source>
        <dbReference type="SAM" id="Phobius"/>
    </source>
</evidence>
<sequence length="51" mass="5772">MMVLLFLILLAAVITAWTGYRQAALNLFTVNMVLAVVWFLHHVSSQLTIQL</sequence>
<evidence type="ECO:0000313" key="3">
    <source>
        <dbReference type="Proteomes" id="UP000324194"/>
    </source>
</evidence>
<dbReference type="EMBL" id="LR699119">
    <property type="protein sequence ID" value="VVC75635.1"/>
    <property type="molecule type" value="Genomic_DNA"/>
</dbReference>
<gene>
    <name evidence="2" type="ORF">AQUSIP_09250</name>
</gene>
<protein>
    <submittedName>
        <fullName evidence="2">Uncharacterized protein</fullName>
    </submittedName>
</protein>
<dbReference type="InterPro" id="IPR046035">
    <property type="entry name" value="DUF5993"/>
</dbReference>
<evidence type="ECO:0000313" key="2">
    <source>
        <dbReference type="EMBL" id="VVC75635.1"/>
    </source>
</evidence>
<keyword evidence="1" id="KW-0472">Membrane</keyword>
<proteinExistence type="predicted"/>
<dbReference type="KEGG" id="asip:AQUSIP_09250"/>
<keyword evidence="1" id="KW-0812">Transmembrane</keyword>